<dbReference type="PRINTS" id="PR00371">
    <property type="entry name" value="FPNCR"/>
</dbReference>
<dbReference type="SUPFAM" id="SSF52343">
    <property type="entry name" value="Ferredoxin reductase-like, C-terminal NADP-linked domain"/>
    <property type="match status" value="1"/>
</dbReference>
<dbReference type="Gene3D" id="3.10.20.30">
    <property type="match status" value="1"/>
</dbReference>
<dbReference type="Pfam" id="PF00970">
    <property type="entry name" value="FAD_binding_6"/>
    <property type="match status" value="1"/>
</dbReference>
<evidence type="ECO:0000259" key="2">
    <source>
        <dbReference type="PROSITE" id="PS51085"/>
    </source>
</evidence>
<dbReference type="CDD" id="cd06189">
    <property type="entry name" value="flavin_oxioreductase"/>
    <property type="match status" value="1"/>
</dbReference>
<dbReference type="PANTHER" id="PTHR47354:SF5">
    <property type="entry name" value="PROTEIN RFBI"/>
    <property type="match status" value="1"/>
</dbReference>
<dbReference type="PRINTS" id="PR00410">
    <property type="entry name" value="PHEHYDRXLASE"/>
</dbReference>
<keyword evidence="5" id="KW-1185">Reference proteome</keyword>
<dbReference type="InterPro" id="IPR001433">
    <property type="entry name" value="OxRdtase_FAD/NAD-bd"/>
</dbReference>
<dbReference type="Proteomes" id="UP000260351">
    <property type="component" value="Unassembled WGS sequence"/>
</dbReference>
<dbReference type="AlphaFoldDB" id="A0A3E1KC80"/>
<dbReference type="PROSITE" id="PS51384">
    <property type="entry name" value="FAD_FR"/>
    <property type="match status" value="1"/>
</dbReference>
<protein>
    <submittedName>
        <fullName evidence="4">CDP-6-deoxy-delta-3,4-glucoseen reductase</fullName>
    </submittedName>
</protein>
<dbReference type="InterPro" id="IPR001709">
    <property type="entry name" value="Flavoprot_Pyr_Nucl_cyt_Rdtase"/>
</dbReference>
<name>A0A3E1KC80_9GAMM</name>
<evidence type="ECO:0000259" key="3">
    <source>
        <dbReference type="PROSITE" id="PS51384"/>
    </source>
</evidence>
<dbReference type="InterPro" id="IPR006058">
    <property type="entry name" value="2Fe2S_fd_BS"/>
</dbReference>
<comment type="cofactor">
    <cofactor evidence="1">
        <name>[2Fe-2S] cluster</name>
        <dbReference type="ChEBI" id="CHEBI:190135"/>
    </cofactor>
</comment>
<dbReference type="SUPFAM" id="SSF63380">
    <property type="entry name" value="Riboflavin synthase domain-like"/>
    <property type="match status" value="1"/>
</dbReference>
<dbReference type="InterPro" id="IPR017938">
    <property type="entry name" value="Riboflavin_synthase-like_b-brl"/>
</dbReference>
<dbReference type="EMBL" id="QUZK01000016">
    <property type="protein sequence ID" value="RFF31724.1"/>
    <property type="molecule type" value="Genomic_DNA"/>
</dbReference>
<feature type="domain" description="2Fe-2S ferredoxin-type" evidence="2">
    <location>
        <begin position="7"/>
        <end position="97"/>
    </location>
</feature>
<dbReference type="OrthoDB" id="9806195at2"/>
<dbReference type="InterPro" id="IPR008333">
    <property type="entry name" value="Cbr1-like_FAD-bd_dom"/>
</dbReference>
<dbReference type="PROSITE" id="PS51085">
    <property type="entry name" value="2FE2S_FER_2"/>
    <property type="match status" value="1"/>
</dbReference>
<dbReference type="InterPro" id="IPR050415">
    <property type="entry name" value="MRET"/>
</dbReference>
<dbReference type="InterPro" id="IPR039261">
    <property type="entry name" value="FNR_nucleotide-bd"/>
</dbReference>
<evidence type="ECO:0000313" key="5">
    <source>
        <dbReference type="Proteomes" id="UP000260351"/>
    </source>
</evidence>
<comment type="caution">
    <text evidence="4">The sequence shown here is derived from an EMBL/GenBank/DDBJ whole genome shotgun (WGS) entry which is preliminary data.</text>
</comment>
<dbReference type="GO" id="GO:0016491">
    <property type="term" value="F:oxidoreductase activity"/>
    <property type="evidence" value="ECO:0007669"/>
    <property type="project" value="InterPro"/>
</dbReference>
<dbReference type="RefSeq" id="WP_116649736.1">
    <property type="nucleotide sequence ID" value="NZ_QUZK01000016.1"/>
</dbReference>
<proteinExistence type="predicted"/>
<dbReference type="GO" id="GO:0051537">
    <property type="term" value="F:2 iron, 2 sulfur cluster binding"/>
    <property type="evidence" value="ECO:0007669"/>
    <property type="project" value="InterPro"/>
</dbReference>
<evidence type="ECO:0000256" key="1">
    <source>
        <dbReference type="ARBA" id="ARBA00034078"/>
    </source>
</evidence>
<reference evidence="4 5" key="1">
    <citation type="submission" date="2018-08" db="EMBL/GenBank/DDBJ databases">
        <title>Wenzhouxiangella salilacus sp. nov., a novel bacterium isolated from a saline lake in Xinjiang Province, China.</title>
        <authorList>
            <person name="Han S."/>
        </authorList>
    </citation>
    <scope>NUCLEOTIDE SEQUENCE [LARGE SCALE GENOMIC DNA]</scope>
    <source>
        <strain evidence="4 5">XDB06</strain>
    </source>
</reference>
<dbReference type="Pfam" id="PF00175">
    <property type="entry name" value="NAD_binding_1"/>
    <property type="match status" value="1"/>
</dbReference>
<dbReference type="CDD" id="cd00207">
    <property type="entry name" value="fer2"/>
    <property type="match status" value="1"/>
</dbReference>
<dbReference type="InterPro" id="IPR012675">
    <property type="entry name" value="Beta-grasp_dom_sf"/>
</dbReference>
<dbReference type="InterPro" id="IPR017927">
    <property type="entry name" value="FAD-bd_FR_type"/>
</dbReference>
<organism evidence="4 5">
    <name type="scientific">Wenzhouxiangella sediminis</name>
    <dbReference type="NCBI Taxonomy" id="1792836"/>
    <lineage>
        <taxon>Bacteria</taxon>
        <taxon>Pseudomonadati</taxon>
        <taxon>Pseudomonadota</taxon>
        <taxon>Gammaproteobacteria</taxon>
        <taxon>Chromatiales</taxon>
        <taxon>Wenzhouxiangellaceae</taxon>
        <taxon>Wenzhouxiangella</taxon>
    </lineage>
</organism>
<dbReference type="SUPFAM" id="SSF54292">
    <property type="entry name" value="2Fe-2S ferredoxin-like"/>
    <property type="match status" value="1"/>
</dbReference>
<sequence>MSTSHNAQIRIASTGREFSAREDETILTAALRQGIVLPYSCRNGTCASCKCRLVEGEIRYPYNPPAALEQTELHDGQMLSCQAVAAGDVVIEAREIEQVEDIPVRLLPARVETMDRFTDDTMRLRLKLPAAARLQFLAGQYIDILLPDGKRRAFSLASPPSEKEFIELHVKHVDGGGFTGHVFGDMKLKEILRFEGPLGTFFFRRSSDRPAVLVGGGTGFAPLKAMVEELMHARDERPLELFWGTRSEADLYAAELIRSWQAEHPALNFVPVVSEPGEDWTGETGFVHEAVLRHHPDLSGWDVYMSGPPAMIHAARPAFITAGVPEDRLFYDSFDFAPDVPPASG</sequence>
<dbReference type="PANTHER" id="PTHR47354">
    <property type="entry name" value="NADH OXIDOREDUCTASE HCR"/>
    <property type="match status" value="1"/>
</dbReference>
<dbReference type="PROSITE" id="PS00197">
    <property type="entry name" value="2FE2S_FER_1"/>
    <property type="match status" value="1"/>
</dbReference>
<accession>A0A3E1KC80</accession>
<evidence type="ECO:0000313" key="4">
    <source>
        <dbReference type="EMBL" id="RFF31724.1"/>
    </source>
</evidence>
<gene>
    <name evidence="4" type="ORF">DZC52_03480</name>
</gene>
<dbReference type="Pfam" id="PF00111">
    <property type="entry name" value="Fer2"/>
    <property type="match status" value="1"/>
</dbReference>
<feature type="domain" description="FAD-binding FR-type" evidence="3">
    <location>
        <begin position="104"/>
        <end position="204"/>
    </location>
</feature>
<dbReference type="Gene3D" id="3.40.50.80">
    <property type="entry name" value="Nucleotide-binding domain of ferredoxin-NADP reductase (FNR) module"/>
    <property type="match status" value="1"/>
</dbReference>
<dbReference type="InterPro" id="IPR001041">
    <property type="entry name" value="2Fe-2S_ferredoxin-type"/>
</dbReference>
<dbReference type="InterPro" id="IPR036010">
    <property type="entry name" value="2Fe-2S_ferredoxin-like_sf"/>
</dbReference>
<dbReference type="Gene3D" id="2.40.30.10">
    <property type="entry name" value="Translation factors"/>
    <property type="match status" value="1"/>
</dbReference>